<dbReference type="Gene3D" id="2.60.40.2620">
    <property type="entry name" value="Fimbrillin-like"/>
    <property type="match status" value="1"/>
</dbReference>
<dbReference type="Proteomes" id="UP000288079">
    <property type="component" value="Unassembled WGS sequence"/>
</dbReference>
<evidence type="ECO:0000313" key="1">
    <source>
        <dbReference type="EMBL" id="GCB33818.1"/>
    </source>
</evidence>
<name>A0A401LQJ3_9BACE</name>
<evidence type="ECO:0000313" key="2">
    <source>
        <dbReference type="Proteomes" id="UP000288079"/>
    </source>
</evidence>
<dbReference type="AlphaFoldDB" id="A0A401LQJ3"/>
<keyword evidence="2" id="KW-1185">Reference proteome</keyword>
<comment type="caution">
    <text evidence="1">The sequence shown here is derived from an EMBL/GenBank/DDBJ whole genome shotgun (WGS) entry which is preliminary data.</text>
</comment>
<gene>
    <name evidence="1" type="ORF">KGMB02408_07630</name>
</gene>
<dbReference type="CDD" id="cd13120">
    <property type="entry name" value="BF2867_like_N"/>
    <property type="match status" value="1"/>
</dbReference>
<dbReference type="InterPro" id="IPR042278">
    <property type="entry name" value="Mfa-like_1_N"/>
</dbReference>
<evidence type="ECO:0008006" key="3">
    <source>
        <dbReference type="Google" id="ProtNLM"/>
    </source>
</evidence>
<dbReference type="EMBL" id="BHWB01000002">
    <property type="protein sequence ID" value="GCB33818.1"/>
    <property type="molecule type" value="Genomic_DNA"/>
</dbReference>
<dbReference type="Gene3D" id="2.60.40.2630">
    <property type="match status" value="1"/>
</dbReference>
<protein>
    <recommendedName>
        <fullName evidence="3">Fimbrillin family protein</fullName>
    </recommendedName>
</protein>
<proteinExistence type="predicted"/>
<dbReference type="Pfam" id="PF13149">
    <property type="entry name" value="Mfa_like_1"/>
    <property type="match status" value="1"/>
</dbReference>
<organism evidence="1 2">
    <name type="scientific">Bacteroides faecalis</name>
    <dbReference type="NCBI Taxonomy" id="2447885"/>
    <lineage>
        <taxon>Bacteria</taxon>
        <taxon>Pseudomonadati</taxon>
        <taxon>Bacteroidota</taxon>
        <taxon>Bacteroidia</taxon>
        <taxon>Bacteroidales</taxon>
        <taxon>Bacteroidaceae</taxon>
        <taxon>Bacteroides</taxon>
    </lineage>
</organism>
<reference evidence="1 2" key="1">
    <citation type="submission" date="2018-10" db="EMBL/GenBank/DDBJ databases">
        <title>Draft Genome Sequence of Bacteroides sp. KCTC 15687.</title>
        <authorList>
            <person name="Yu S.Y."/>
            <person name="Kim J.S."/>
            <person name="Oh B.S."/>
            <person name="Park S.H."/>
            <person name="Kang S.W."/>
            <person name="Park J.E."/>
            <person name="Choi S.H."/>
            <person name="Han K.I."/>
            <person name="Lee K.C."/>
            <person name="Eom M.K."/>
            <person name="Suh M.K."/>
            <person name="Lee D.H."/>
            <person name="Yoon H."/>
            <person name="Kim B."/>
            <person name="Yang S.J."/>
            <person name="Lee J.S."/>
            <person name="Lee J.H."/>
        </authorList>
    </citation>
    <scope>NUCLEOTIDE SEQUENCE [LARGE SCALE GENOMIC DNA]</scope>
    <source>
        <strain evidence="1 2">KCTC 15687</strain>
    </source>
</reference>
<sequence>MLQANKYKTEEMKVHKKNLSRMAGGMATMLLCTLLFSCKNEDFLESGNPEKACDNICFGISSDKNIQTRGYASGNDEGYTAGRFVLRSDNSADTLCVRTIVSDGINVSDFEGEQALTRGVPVTNASFYDKFHVLAYWSKNGTLVDSQFYMDEDATNNGSVWSTNQIYYWPGADHSFQFYAWAPTAASGLTTPSTPQSKELSYAVPADAAAQKDIVVATTAEIQGNNNTAVPLTFKHICTAVRFAVGSQMQPGQIKSVALKGVKNAGTYNMATGTWTLDDAITDFSQTLNKTTTGSEANGDAITTPEGTFMMLPQTLPAGAMVEVVFSNASGTDRTLTASIGNTQWTMGTTVTYKLSITPEYEMNIEVPTDAQDAHYITFPITVNVKDYDGTWKLTSNLTNDVFFTQTKTALQEQGYWINDDKGANTISGTGSGSFIYHVYVTENIGDDIRDLQFQVTPDNVTGATPTTATVQQLCPSWNAQGIGYERIEENNGGNYPFGFKWNRKVVFSAKPKWQGFFPNLKQLFGAYVFRDIAQEAMKTHGNPNYLNMELKTISTIIGDVITETIVTLDYSLISSLEGVTNETDGLENTRNLYFHQGIGDIVDVENQLRNNAVGNFTETVTGGEQTTVENFAARMAVMKNKFTKKQITIEQGGEQVTIWIPEIMRDDIVWYLPASNEQSDLFDTAYPLSNDYWSSTAASDNVNAYIYNSAVSQQDRMNTYKIRAARKK</sequence>
<accession>A0A401LQJ3</accession>
<dbReference type="CDD" id="cd13121">
    <property type="entry name" value="BF2867_like_C"/>
    <property type="match status" value="1"/>
</dbReference>
<dbReference type="InterPro" id="IPR025049">
    <property type="entry name" value="Mfa-like_1"/>
</dbReference>